<evidence type="ECO:0000256" key="5">
    <source>
        <dbReference type="ARBA" id="ARBA00022929"/>
    </source>
</evidence>
<keyword evidence="5 7" id="KW-0071">Autoinducer synthesis</keyword>
<evidence type="ECO:0000256" key="4">
    <source>
        <dbReference type="ARBA" id="ARBA00022691"/>
    </source>
</evidence>
<evidence type="ECO:0000313" key="8">
    <source>
        <dbReference type="EMBL" id="SED03523.1"/>
    </source>
</evidence>
<dbReference type="InterPro" id="IPR018311">
    <property type="entry name" value="Autoind_synth_CS"/>
</dbReference>
<dbReference type="Gene3D" id="3.40.630.30">
    <property type="match status" value="1"/>
</dbReference>
<evidence type="ECO:0000256" key="3">
    <source>
        <dbReference type="ARBA" id="ARBA00022679"/>
    </source>
</evidence>
<dbReference type="InterPro" id="IPR001690">
    <property type="entry name" value="Autoind_synthase"/>
</dbReference>
<evidence type="ECO:0000256" key="6">
    <source>
        <dbReference type="ARBA" id="ARBA00048576"/>
    </source>
</evidence>
<comment type="similarity">
    <text evidence="7">Belongs to the autoinducer synthase family.</text>
</comment>
<gene>
    <name evidence="8" type="ORF">SAMN05444164_3479</name>
</gene>
<dbReference type="EMBL" id="FNTH01000001">
    <property type="protein sequence ID" value="SED03523.1"/>
    <property type="molecule type" value="Genomic_DNA"/>
</dbReference>
<name>A0A1H4XD39_9BRAD</name>
<dbReference type="OrthoDB" id="6169313at2"/>
<dbReference type="GO" id="GO:0061579">
    <property type="term" value="F:N-acyl homoserine lactone synthase activity"/>
    <property type="evidence" value="ECO:0007669"/>
    <property type="project" value="UniProtKB-EC"/>
</dbReference>
<evidence type="ECO:0000256" key="2">
    <source>
        <dbReference type="ARBA" id="ARBA00022654"/>
    </source>
</evidence>
<dbReference type="PANTHER" id="PTHR39322:SF1">
    <property type="entry name" value="ISOVALERYL-HOMOSERINE LACTONE SYNTHASE"/>
    <property type="match status" value="1"/>
</dbReference>
<comment type="catalytic activity">
    <reaction evidence="6">
        <text>a fatty acyl-[ACP] + S-adenosyl-L-methionine = an N-acyl-L-homoserine lactone + S-methyl-5'-thioadenosine + holo-[ACP] + H(+)</text>
        <dbReference type="Rhea" id="RHEA:10096"/>
        <dbReference type="Rhea" id="RHEA-COMP:9685"/>
        <dbReference type="Rhea" id="RHEA-COMP:14125"/>
        <dbReference type="ChEBI" id="CHEBI:15378"/>
        <dbReference type="ChEBI" id="CHEBI:17509"/>
        <dbReference type="ChEBI" id="CHEBI:55474"/>
        <dbReference type="ChEBI" id="CHEBI:59789"/>
        <dbReference type="ChEBI" id="CHEBI:64479"/>
        <dbReference type="ChEBI" id="CHEBI:138651"/>
        <dbReference type="EC" id="2.3.1.184"/>
    </reaction>
</comment>
<dbReference type="SUPFAM" id="SSF55729">
    <property type="entry name" value="Acyl-CoA N-acyltransferases (Nat)"/>
    <property type="match status" value="1"/>
</dbReference>
<organism evidence="8 9">
    <name type="scientific">Bradyrhizobium erythrophlei</name>
    <dbReference type="NCBI Taxonomy" id="1437360"/>
    <lineage>
        <taxon>Bacteria</taxon>
        <taxon>Pseudomonadati</taxon>
        <taxon>Pseudomonadota</taxon>
        <taxon>Alphaproteobacteria</taxon>
        <taxon>Hyphomicrobiales</taxon>
        <taxon>Nitrobacteraceae</taxon>
        <taxon>Bradyrhizobium</taxon>
    </lineage>
</organism>
<proteinExistence type="inferred from homology"/>
<dbReference type="AlphaFoldDB" id="A0A1H4XD39"/>
<dbReference type="EC" id="2.3.1.184" evidence="1"/>
<protein>
    <recommendedName>
        <fullName evidence="1">acyl-homoserine-lactone synthase</fullName>
        <ecNumber evidence="1">2.3.1.184</ecNumber>
    </recommendedName>
</protein>
<reference evidence="8 9" key="1">
    <citation type="submission" date="2016-10" db="EMBL/GenBank/DDBJ databases">
        <authorList>
            <person name="de Groot N.N."/>
        </authorList>
    </citation>
    <scope>NUCLEOTIDE SEQUENCE [LARGE SCALE GENOMIC DNA]</scope>
    <source>
        <strain evidence="8 9">MT12</strain>
    </source>
</reference>
<dbReference type="RefSeq" id="WP_092117184.1">
    <property type="nucleotide sequence ID" value="NZ_FNTH01000001.1"/>
</dbReference>
<dbReference type="PROSITE" id="PS51187">
    <property type="entry name" value="AUTOINDUCER_SYNTH_2"/>
    <property type="match status" value="1"/>
</dbReference>
<evidence type="ECO:0000313" key="9">
    <source>
        <dbReference type="Proteomes" id="UP000198992"/>
    </source>
</evidence>
<dbReference type="PROSITE" id="PS00949">
    <property type="entry name" value="AUTOINDUCER_SYNTH_1"/>
    <property type="match status" value="1"/>
</dbReference>
<evidence type="ECO:0000256" key="7">
    <source>
        <dbReference type="PROSITE-ProRule" id="PRU00533"/>
    </source>
</evidence>
<keyword evidence="2 7" id="KW-0673">Quorum sensing</keyword>
<sequence length="210" mass="23240">MIQLITPPSYGELSDTLVEMHRLRHRVFKLRMAWEVETSGDMEIDEFDALHPDYLIQVDENGQVQGSVRLLPTLGPTMLRDTFPALLEGQPAPSTSLIWESSRFAIDIAADAPKGNHGITRAAYELFAGMVEFGLSRQLTDIVTVTDLRMERILRRVGWPLRRIGNPATIGNTVALAGYLAISSEVLRNLRKAGGLSTPTLWTPVIFAAA</sequence>
<accession>A0A1H4XD39</accession>
<evidence type="ECO:0000256" key="1">
    <source>
        <dbReference type="ARBA" id="ARBA00012340"/>
    </source>
</evidence>
<keyword evidence="3" id="KW-0808">Transferase</keyword>
<dbReference type="GO" id="GO:0009372">
    <property type="term" value="P:quorum sensing"/>
    <property type="evidence" value="ECO:0007669"/>
    <property type="project" value="UniProtKB-UniRule"/>
</dbReference>
<keyword evidence="4" id="KW-0949">S-adenosyl-L-methionine</keyword>
<dbReference type="PANTHER" id="PTHR39322">
    <property type="entry name" value="ACYL-HOMOSERINE-LACTONE SYNTHASE"/>
    <property type="match status" value="1"/>
</dbReference>
<dbReference type="InterPro" id="IPR016181">
    <property type="entry name" value="Acyl_CoA_acyltransferase"/>
</dbReference>
<dbReference type="PRINTS" id="PR01549">
    <property type="entry name" value="AUTOINDCRSYN"/>
</dbReference>
<dbReference type="Pfam" id="PF00765">
    <property type="entry name" value="Autoind_synth"/>
    <property type="match status" value="1"/>
</dbReference>
<dbReference type="Proteomes" id="UP000198992">
    <property type="component" value="Unassembled WGS sequence"/>
</dbReference>
<dbReference type="GO" id="GO:0007165">
    <property type="term" value="P:signal transduction"/>
    <property type="evidence" value="ECO:0007669"/>
    <property type="project" value="TreeGrafter"/>
</dbReference>